<reference evidence="7" key="1">
    <citation type="submission" date="2021-07" db="EMBL/GenBank/DDBJ databases">
        <title>Roseobacter insulae sp. nov., isolated from a tidal flat.</title>
        <authorList>
            <person name="Park S."/>
            <person name="Yoon J.-H."/>
        </authorList>
    </citation>
    <scope>NUCLEOTIDE SEQUENCE</scope>
    <source>
        <strain evidence="7">YSTF-M11</strain>
    </source>
</reference>
<keyword evidence="3 7" id="KW-0067">ATP-binding</keyword>
<evidence type="ECO:0000313" key="8">
    <source>
        <dbReference type="Proteomes" id="UP001138661"/>
    </source>
</evidence>
<keyword evidence="2" id="KW-0547">Nucleotide-binding</keyword>
<keyword evidence="8" id="KW-1185">Reference proteome</keyword>
<comment type="caution">
    <text evidence="7">The sequence shown here is derived from an EMBL/GenBank/DDBJ whole genome shotgun (WGS) entry which is preliminary data.</text>
</comment>
<dbReference type="EMBL" id="JAHXDN010000003">
    <property type="protein sequence ID" value="MBW4708486.1"/>
    <property type="molecule type" value="Genomic_DNA"/>
</dbReference>
<dbReference type="RefSeq" id="WP_219502400.1">
    <property type="nucleotide sequence ID" value="NZ_JAHXDN010000003.1"/>
</dbReference>
<dbReference type="PANTHER" id="PTHR43499:SF1">
    <property type="entry name" value="ABC TRANSPORTER I FAMILY MEMBER 1"/>
    <property type="match status" value="1"/>
</dbReference>
<sequence length="205" mass="21448">MGLEVRDLCVERGGVPVLMGVSFDLPPGKALILRGPNGAGKTTLLRTLAGLQPALSGAVTGGEDLIAYASHSDGLKAMLTVSENLAFWADVFGQRDVTTALHAFSLEPLRDRLAGTLSAGQKRRLGLARMLVTGRPVWMLDEPTVSLDKDAVRQFATVVAGHLASGGSALIATHIDLGLEAEVLDISPLRAQPDARAGASDEAFL</sequence>
<dbReference type="InterPro" id="IPR003439">
    <property type="entry name" value="ABC_transporter-like_ATP-bd"/>
</dbReference>
<dbReference type="NCBIfam" id="TIGR01189">
    <property type="entry name" value="ccmA"/>
    <property type="match status" value="1"/>
</dbReference>
<dbReference type="GO" id="GO:0017004">
    <property type="term" value="P:cytochrome complex assembly"/>
    <property type="evidence" value="ECO:0007669"/>
    <property type="project" value="InterPro"/>
</dbReference>
<evidence type="ECO:0000313" key="7">
    <source>
        <dbReference type="EMBL" id="MBW4708486.1"/>
    </source>
</evidence>
<proteinExistence type="predicted"/>
<keyword evidence="4" id="KW-1278">Translocase</keyword>
<keyword evidence="1" id="KW-0813">Transport</keyword>
<evidence type="ECO:0000256" key="4">
    <source>
        <dbReference type="ARBA" id="ARBA00022967"/>
    </source>
</evidence>
<protein>
    <submittedName>
        <fullName evidence="7">Heme ABC exporter ATP-binding protein CcmA</fullName>
    </submittedName>
</protein>
<dbReference type="Proteomes" id="UP001138661">
    <property type="component" value="Unassembled WGS sequence"/>
</dbReference>
<dbReference type="GO" id="GO:0005524">
    <property type="term" value="F:ATP binding"/>
    <property type="evidence" value="ECO:0007669"/>
    <property type="project" value="UniProtKB-KW"/>
</dbReference>
<dbReference type="GO" id="GO:0016887">
    <property type="term" value="F:ATP hydrolysis activity"/>
    <property type="evidence" value="ECO:0007669"/>
    <property type="project" value="InterPro"/>
</dbReference>
<evidence type="ECO:0000256" key="3">
    <source>
        <dbReference type="ARBA" id="ARBA00022840"/>
    </source>
</evidence>
<dbReference type="PANTHER" id="PTHR43499">
    <property type="entry name" value="ABC TRANSPORTER I FAMILY MEMBER 1"/>
    <property type="match status" value="1"/>
</dbReference>
<dbReference type="GO" id="GO:0022857">
    <property type="term" value="F:transmembrane transporter activity"/>
    <property type="evidence" value="ECO:0007669"/>
    <property type="project" value="InterPro"/>
</dbReference>
<dbReference type="PROSITE" id="PS50893">
    <property type="entry name" value="ABC_TRANSPORTER_2"/>
    <property type="match status" value="1"/>
</dbReference>
<keyword evidence="5" id="KW-0472">Membrane</keyword>
<evidence type="ECO:0000256" key="2">
    <source>
        <dbReference type="ARBA" id="ARBA00022741"/>
    </source>
</evidence>
<evidence type="ECO:0000259" key="6">
    <source>
        <dbReference type="PROSITE" id="PS50893"/>
    </source>
</evidence>
<evidence type="ECO:0000256" key="1">
    <source>
        <dbReference type="ARBA" id="ARBA00022448"/>
    </source>
</evidence>
<accession>A0A9X1FVH3</accession>
<dbReference type="SMART" id="SM00382">
    <property type="entry name" value="AAA"/>
    <property type="match status" value="1"/>
</dbReference>
<dbReference type="InterPro" id="IPR017871">
    <property type="entry name" value="ABC_transporter-like_CS"/>
</dbReference>
<dbReference type="InterPro" id="IPR003593">
    <property type="entry name" value="AAA+_ATPase"/>
</dbReference>
<feature type="domain" description="ABC transporter" evidence="6">
    <location>
        <begin position="3"/>
        <end position="205"/>
    </location>
</feature>
<gene>
    <name evidence="7" type="primary">ccmA</name>
    <name evidence="7" type="ORF">KX928_11900</name>
</gene>
<dbReference type="AlphaFoldDB" id="A0A9X1FVH3"/>
<organism evidence="7 8">
    <name type="scientific">Roseobacter insulae</name>
    <dbReference type="NCBI Taxonomy" id="2859783"/>
    <lineage>
        <taxon>Bacteria</taxon>
        <taxon>Pseudomonadati</taxon>
        <taxon>Pseudomonadota</taxon>
        <taxon>Alphaproteobacteria</taxon>
        <taxon>Rhodobacterales</taxon>
        <taxon>Roseobacteraceae</taxon>
        <taxon>Roseobacter</taxon>
    </lineage>
</organism>
<dbReference type="Pfam" id="PF00005">
    <property type="entry name" value="ABC_tran"/>
    <property type="match status" value="1"/>
</dbReference>
<dbReference type="InterPro" id="IPR005895">
    <property type="entry name" value="ABC_transptr_haem_export_CcmA"/>
</dbReference>
<evidence type="ECO:0000256" key="5">
    <source>
        <dbReference type="ARBA" id="ARBA00023136"/>
    </source>
</evidence>
<name>A0A9X1FVH3_9RHOB</name>
<dbReference type="PROSITE" id="PS00211">
    <property type="entry name" value="ABC_TRANSPORTER_1"/>
    <property type="match status" value="1"/>
</dbReference>